<keyword evidence="1" id="KW-0472">Membrane</keyword>
<reference evidence="2 3" key="1">
    <citation type="journal article" date="2021" name="Sci. Rep.">
        <title>The distribution of antibiotic resistance genes in chicken gut microbiota commensals.</title>
        <authorList>
            <person name="Juricova H."/>
            <person name="Matiasovicova J."/>
            <person name="Kubasova T."/>
            <person name="Cejkova D."/>
            <person name="Rychlik I."/>
        </authorList>
    </citation>
    <scope>NUCLEOTIDE SEQUENCE [LARGE SCALE GENOMIC DNA]</scope>
    <source>
        <strain evidence="2 3">An574</strain>
    </source>
</reference>
<keyword evidence="1" id="KW-0812">Transmembrane</keyword>
<comment type="caution">
    <text evidence="2">The sequence shown here is derived from an EMBL/GenBank/DDBJ whole genome shotgun (WGS) entry which is preliminary data.</text>
</comment>
<keyword evidence="3" id="KW-1185">Reference proteome</keyword>
<feature type="transmembrane region" description="Helical" evidence="1">
    <location>
        <begin position="12"/>
        <end position="33"/>
    </location>
</feature>
<accession>A0ABS2GZT5</accession>
<dbReference type="RefSeq" id="WP_204785372.1">
    <property type="nucleotide sequence ID" value="NZ_CALVGD010000094.1"/>
</dbReference>
<sequence length="90" mass="10433">MRKRGFILSEHLIGLTIVIIGALFFLSTLKGFVVNKNKMEEKLIASRICCEYERSNHWTRKVGYQLKIIPHGLVVFHHGNEVLRIKEENA</sequence>
<gene>
    <name evidence="2" type="ORF">H5975_06515</name>
</gene>
<dbReference type="EMBL" id="JACJKU010000068">
    <property type="protein sequence ID" value="MBM6941118.1"/>
    <property type="molecule type" value="Genomic_DNA"/>
</dbReference>
<protein>
    <submittedName>
        <fullName evidence="2">Type II secretion system protein</fullName>
    </submittedName>
</protein>
<keyword evidence="1" id="KW-1133">Transmembrane helix</keyword>
<name>A0ABS2GZT5_9LACO</name>
<evidence type="ECO:0000313" key="2">
    <source>
        <dbReference type="EMBL" id="MBM6941118.1"/>
    </source>
</evidence>
<dbReference type="Proteomes" id="UP000785625">
    <property type="component" value="Unassembled WGS sequence"/>
</dbReference>
<organism evidence="2 3">
    <name type="scientific">Limosilactobacillus coleohominis</name>
    <dbReference type="NCBI Taxonomy" id="181675"/>
    <lineage>
        <taxon>Bacteria</taxon>
        <taxon>Bacillati</taxon>
        <taxon>Bacillota</taxon>
        <taxon>Bacilli</taxon>
        <taxon>Lactobacillales</taxon>
        <taxon>Lactobacillaceae</taxon>
        <taxon>Limosilactobacillus</taxon>
    </lineage>
</organism>
<proteinExistence type="predicted"/>
<evidence type="ECO:0000256" key="1">
    <source>
        <dbReference type="SAM" id="Phobius"/>
    </source>
</evidence>
<evidence type="ECO:0000313" key="3">
    <source>
        <dbReference type="Proteomes" id="UP000785625"/>
    </source>
</evidence>